<dbReference type="OrthoDB" id="583532at2"/>
<dbReference type="RefSeq" id="WP_102068195.1">
    <property type="nucleotide sequence ID" value="NZ_PDNV01000001.1"/>
</dbReference>
<dbReference type="Pfam" id="PF11740">
    <property type="entry name" value="KfrA_N"/>
    <property type="match status" value="1"/>
</dbReference>
<proteinExistence type="predicted"/>
<dbReference type="Proteomes" id="UP000234328">
    <property type="component" value="Unassembled WGS sequence"/>
</dbReference>
<reference evidence="3 4" key="1">
    <citation type="submission" date="2017-10" db="EMBL/GenBank/DDBJ databases">
        <title>Two draft genome sequences of Pusillimonas sp. strains isolated from a nitrate- and radionuclide-contaminated groundwater in Russia.</title>
        <authorList>
            <person name="Grouzdev D.S."/>
            <person name="Tourova T.P."/>
            <person name="Goeva M.A."/>
            <person name="Babich T.L."/>
            <person name="Sokolova D.S."/>
            <person name="Abdullin R."/>
            <person name="Poltaraus A.B."/>
            <person name="Toshchakov S.V."/>
            <person name="Nazina T.N."/>
        </authorList>
    </citation>
    <scope>NUCLEOTIDE SEQUENCE [LARGE SCALE GENOMIC DNA]</scope>
    <source>
        <strain evidence="3 4">JR1/69-2-13</strain>
    </source>
</reference>
<feature type="domain" description="KfrA N-terminal DNA-binding" evidence="2">
    <location>
        <begin position="8"/>
        <end position="122"/>
    </location>
</feature>
<feature type="coiled-coil region" evidence="1">
    <location>
        <begin position="89"/>
        <end position="123"/>
    </location>
</feature>
<dbReference type="InterPro" id="IPR021104">
    <property type="entry name" value="KfrA_DNA-bd_N"/>
</dbReference>
<organism evidence="3 4">
    <name type="scientific">Pollutimonas nitritireducens</name>
    <dbReference type="NCBI Taxonomy" id="2045209"/>
    <lineage>
        <taxon>Bacteria</taxon>
        <taxon>Pseudomonadati</taxon>
        <taxon>Pseudomonadota</taxon>
        <taxon>Betaproteobacteria</taxon>
        <taxon>Burkholderiales</taxon>
        <taxon>Alcaligenaceae</taxon>
        <taxon>Pollutimonas</taxon>
    </lineage>
</organism>
<sequence length="124" mass="13707">MKKRPTITKEAIWAAADQIEASGAYASQAAIRTVLGGGSYTTITAAMEERKRLPRTDVKTFSAPMPKALSERFGVLGEEVWALALVHAHERWRQRVQELEEALTAAEDQIASLGDEIKRLKKDA</sequence>
<gene>
    <name evidence="3" type="ORF">CR155_01250</name>
</gene>
<name>A0A2N4UL16_9BURK</name>
<evidence type="ECO:0000256" key="1">
    <source>
        <dbReference type="SAM" id="Coils"/>
    </source>
</evidence>
<protein>
    <recommendedName>
        <fullName evidence="2">KfrA N-terminal DNA-binding domain-containing protein</fullName>
    </recommendedName>
</protein>
<dbReference type="EMBL" id="PDNV01000001">
    <property type="protein sequence ID" value="PLC55712.1"/>
    <property type="molecule type" value="Genomic_DNA"/>
</dbReference>
<evidence type="ECO:0000259" key="2">
    <source>
        <dbReference type="Pfam" id="PF11740"/>
    </source>
</evidence>
<accession>A0A2N4UL16</accession>
<keyword evidence="4" id="KW-1185">Reference proteome</keyword>
<keyword evidence="1" id="KW-0175">Coiled coil</keyword>
<evidence type="ECO:0000313" key="3">
    <source>
        <dbReference type="EMBL" id="PLC55712.1"/>
    </source>
</evidence>
<evidence type="ECO:0000313" key="4">
    <source>
        <dbReference type="Proteomes" id="UP000234328"/>
    </source>
</evidence>
<comment type="caution">
    <text evidence="3">The sequence shown here is derived from an EMBL/GenBank/DDBJ whole genome shotgun (WGS) entry which is preliminary data.</text>
</comment>
<dbReference type="AlphaFoldDB" id="A0A2N4UL16"/>